<dbReference type="SUPFAM" id="SSF51445">
    <property type="entry name" value="(Trans)glycosidases"/>
    <property type="match status" value="1"/>
</dbReference>
<evidence type="ECO:0000313" key="1">
    <source>
        <dbReference type="EMBL" id="OCT13534.1"/>
    </source>
</evidence>
<reference evidence="2" key="1">
    <citation type="submission" date="2016-05" db="EMBL/GenBank/DDBJ databases">
        <title>Paenibacillus oryzae. sp. nov., isolated from the rice root.</title>
        <authorList>
            <person name="Zhang J."/>
            <person name="Zhang X."/>
        </authorList>
    </citation>
    <scope>NUCLEOTIDE SEQUENCE [LARGE SCALE GENOMIC DNA]</scope>
    <source>
        <strain evidence="2">KCTC13222</strain>
    </source>
</reference>
<accession>A0A1C0ZZH3</accession>
<dbReference type="EMBL" id="LYPC01000022">
    <property type="protein sequence ID" value="OCT13534.1"/>
    <property type="molecule type" value="Genomic_DNA"/>
</dbReference>
<dbReference type="AlphaFoldDB" id="A0A1C0ZZH3"/>
<dbReference type="Proteomes" id="UP000093309">
    <property type="component" value="Unassembled WGS sequence"/>
</dbReference>
<name>A0A1C0ZZH3_9BACL</name>
<dbReference type="STRING" id="512399.A8709_18225"/>
<evidence type="ECO:0008006" key="3">
    <source>
        <dbReference type="Google" id="ProtNLM"/>
    </source>
</evidence>
<evidence type="ECO:0000313" key="2">
    <source>
        <dbReference type="Proteomes" id="UP000093309"/>
    </source>
</evidence>
<dbReference type="Gene3D" id="3.20.20.80">
    <property type="entry name" value="Glycosidases"/>
    <property type="match status" value="1"/>
</dbReference>
<sequence>MGTGQSKSHADEIGVGGIYIEYAEKMFDMVRGHGKKILMWGDVLVKHPELDGGSQRGIS</sequence>
<comment type="caution">
    <text evidence="1">The sequence shown here is derived from an EMBL/GenBank/DDBJ whole genome shotgun (WGS) entry which is preliminary data.</text>
</comment>
<dbReference type="RefSeq" id="WP_065853596.1">
    <property type="nucleotide sequence ID" value="NZ_LYPC01000022.1"/>
</dbReference>
<organism evidence="1 2">
    <name type="scientific">Paenibacillus pectinilyticus</name>
    <dbReference type="NCBI Taxonomy" id="512399"/>
    <lineage>
        <taxon>Bacteria</taxon>
        <taxon>Bacillati</taxon>
        <taxon>Bacillota</taxon>
        <taxon>Bacilli</taxon>
        <taxon>Bacillales</taxon>
        <taxon>Paenibacillaceae</taxon>
        <taxon>Paenibacillus</taxon>
    </lineage>
</organism>
<keyword evidence="2" id="KW-1185">Reference proteome</keyword>
<protein>
    <recommendedName>
        <fullName evidence="3">Beta-N-acetylhexosaminidase</fullName>
    </recommendedName>
</protein>
<gene>
    <name evidence="1" type="ORF">A8709_18225</name>
</gene>
<proteinExistence type="predicted"/>
<dbReference type="InterPro" id="IPR017853">
    <property type="entry name" value="GH"/>
</dbReference>